<reference evidence="1 2" key="1">
    <citation type="journal article" date="2021" name="Nat. Commun.">
        <title>Genetic determinants of endophytism in the Arabidopsis root mycobiome.</title>
        <authorList>
            <person name="Mesny F."/>
            <person name="Miyauchi S."/>
            <person name="Thiergart T."/>
            <person name="Pickel B."/>
            <person name="Atanasova L."/>
            <person name="Karlsson M."/>
            <person name="Huettel B."/>
            <person name="Barry K.W."/>
            <person name="Haridas S."/>
            <person name="Chen C."/>
            <person name="Bauer D."/>
            <person name="Andreopoulos W."/>
            <person name="Pangilinan J."/>
            <person name="LaButti K."/>
            <person name="Riley R."/>
            <person name="Lipzen A."/>
            <person name="Clum A."/>
            <person name="Drula E."/>
            <person name="Henrissat B."/>
            <person name="Kohler A."/>
            <person name="Grigoriev I.V."/>
            <person name="Martin F.M."/>
            <person name="Hacquard S."/>
        </authorList>
    </citation>
    <scope>NUCLEOTIDE SEQUENCE [LARGE SCALE GENOMIC DNA]</scope>
    <source>
        <strain evidence="1 2">MPI-SDFR-AT-0079</strain>
    </source>
</reference>
<comment type="caution">
    <text evidence="1">The sequence shown here is derived from an EMBL/GenBank/DDBJ whole genome shotgun (WGS) entry which is preliminary data.</text>
</comment>
<gene>
    <name evidence="1" type="ORF">F5144DRAFT_83232</name>
</gene>
<dbReference type="EMBL" id="JAGIZQ010000001">
    <property type="protein sequence ID" value="KAH6651325.1"/>
    <property type="molecule type" value="Genomic_DNA"/>
</dbReference>
<evidence type="ECO:0000313" key="2">
    <source>
        <dbReference type="Proteomes" id="UP000724584"/>
    </source>
</evidence>
<dbReference type="Proteomes" id="UP000724584">
    <property type="component" value="Unassembled WGS sequence"/>
</dbReference>
<accession>A0ACB7PS26</accession>
<name>A0ACB7PS26_9PEZI</name>
<organism evidence="1 2">
    <name type="scientific">Chaetomium tenue</name>
    <dbReference type="NCBI Taxonomy" id="1854479"/>
    <lineage>
        <taxon>Eukaryota</taxon>
        <taxon>Fungi</taxon>
        <taxon>Dikarya</taxon>
        <taxon>Ascomycota</taxon>
        <taxon>Pezizomycotina</taxon>
        <taxon>Sordariomycetes</taxon>
        <taxon>Sordariomycetidae</taxon>
        <taxon>Sordariales</taxon>
        <taxon>Chaetomiaceae</taxon>
        <taxon>Chaetomium</taxon>
    </lineage>
</organism>
<protein>
    <submittedName>
        <fullName evidence="1">Uncharacterized protein</fullName>
    </submittedName>
</protein>
<sequence>MAALPSMGALYISSPEQVSRSSASSDSAQAEHQLVAGMGALQSHDNGGHRAYVPSHWNGCLGSQTSSDELDNYALHGSPALSSLPQTASSNQSSPRSWDSPEQLGPTPWEAATEQLHSRYPGLDSQLPGYLPSNDIPTSFSSDGMPFVAPQSFDGADNEYQRARSQTEPYPAGYHTSPRDGYPSTPESGNPLSPCSTTLSMPMDDITICLDDDVDSQAPTLVNVDPETRPRNKRSSAQQLQPGGGKPEEPPYAQLIYRAFLSTPRQAMTLQEIYQWFRENTDRGKSANKGWQNSIRHNLSMNHAFTKRDRRNSTTTADAKNGSTNLASQAETKKSTEWFLEPWAVAGVQSTTRYRKDNQSRRSATSHGGLSSRVYRSYPAHHHHSFSRKGGRIPRGSRQSLRSNSSAVTTQPQLQHYHFPPSPHHQSATRGPFLHLINDPSSSPSPYGGPTSFFHHSPTAQSMDRTSSGTELNYNYPDPQLFPSHTSPALTTTTMARASSEPGAALNEPVTPEPLPLLHHHHSPYGQLLPDLRGSAGGVVSPPPGNYHHHHHSHNHTTSHGAETHGLPFVAPNGYPLTMPEVYADAMDTDGGAYHQQQQQQQLHHHHHLQQQQQQQQVQGWVAAASGVAGLEGMGQCGEEGVAVFTAGYGLGQGF</sequence>
<proteinExistence type="predicted"/>
<keyword evidence="2" id="KW-1185">Reference proteome</keyword>
<evidence type="ECO:0000313" key="1">
    <source>
        <dbReference type="EMBL" id="KAH6651325.1"/>
    </source>
</evidence>